<gene>
    <name evidence="5" type="ORF">QBC36DRAFT_323213</name>
</gene>
<reference evidence="5" key="1">
    <citation type="journal article" date="2023" name="Mol. Phylogenet. Evol.">
        <title>Genome-scale phylogeny and comparative genomics of the fungal order Sordariales.</title>
        <authorList>
            <person name="Hensen N."/>
            <person name="Bonometti L."/>
            <person name="Westerberg I."/>
            <person name="Brannstrom I.O."/>
            <person name="Guillou S."/>
            <person name="Cros-Aarteil S."/>
            <person name="Calhoun S."/>
            <person name="Haridas S."/>
            <person name="Kuo A."/>
            <person name="Mondo S."/>
            <person name="Pangilinan J."/>
            <person name="Riley R."/>
            <person name="LaButti K."/>
            <person name="Andreopoulos B."/>
            <person name="Lipzen A."/>
            <person name="Chen C."/>
            <person name="Yan M."/>
            <person name="Daum C."/>
            <person name="Ng V."/>
            <person name="Clum A."/>
            <person name="Steindorff A."/>
            <person name="Ohm R.A."/>
            <person name="Martin F."/>
            <person name="Silar P."/>
            <person name="Natvig D.O."/>
            <person name="Lalanne C."/>
            <person name="Gautier V."/>
            <person name="Ament-Velasquez S.L."/>
            <person name="Kruys A."/>
            <person name="Hutchinson M.I."/>
            <person name="Powell A.J."/>
            <person name="Barry K."/>
            <person name="Miller A.N."/>
            <person name="Grigoriev I.V."/>
            <person name="Debuchy R."/>
            <person name="Gladieux P."/>
            <person name="Hiltunen Thoren M."/>
            <person name="Johannesson H."/>
        </authorList>
    </citation>
    <scope>NUCLEOTIDE SEQUENCE</scope>
    <source>
        <strain evidence="5">CBS 892.96</strain>
    </source>
</reference>
<feature type="repeat" description="ANK" evidence="3">
    <location>
        <begin position="365"/>
        <end position="387"/>
    </location>
</feature>
<dbReference type="PANTHER" id="PTHR24126">
    <property type="entry name" value="ANKYRIN REPEAT, PH AND SEC7 DOMAIN CONTAINING PROTEIN SECG-RELATED"/>
    <property type="match status" value="1"/>
</dbReference>
<dbReference type="InterPro" id="IPR002110">
    <property type="entry name" value="Ankyrin_rpt"/>
</dbReference>
<evidence type="ECO:0000256" key="3">
    <source>
        <dbReference type="PROSITE-ProRule" id="PRU00023"/>
    </source>
</evidence>
<dbReference type="Proteomes" id="UP001302321">
    <property type="component" value="Unassembled WGS sequence"/>
</dbReference>
<name>A0AAN7A9J0_9PEZI</name>
<dbReference type="PROSITE" id="PS50088">
    <property type="entry name" value="ANK_REPEAT"/>
    <property type="match status" value="1"/>
</dbReference>
<accession>A0AAN7A9J0</accession>
<keyword evidence="2 3" id="KW-0040">ANK repeat</keyword>
<dbReference type="SUPFAM" id="SSF48403">
    <property type="entry name" value="Ankyrin repeat"/>
    <property type="match status" value="1"/>
</dbReference>
<evidence type="ECO:0000256" key="4">
    <source>
        <dbReference type="SAM" id="MobiDB-lite"/>
    </source>
</evidence>
<evidence type="ECO:0000313" key="6">
    <source>
        <dbReference type="Proteomes" id="UP001302321"/>
    </source>
</evidence>
<feature type="region of interest" description="Disordered" evidence="4">
    <location>
        <begin position="1"/>
        <end position="35"/>
    </location>
</feature>
<proteinExistence type="predicted"/>
<evidence type="ECO:0000256" key="1">
    <source>
        <dbReference type="ARBA" id="ARBA00022737"/>
    </source>
</evidence>
<comment type="caution">
    <text evidence="5">The sequence shown here is derived from an EMBL/GenBank/DDBJ whole genome shotgun (WGS) entry which is preliminary data.</text>
</comment>
<dbReference type="PANTHER" id="PTHR24126:SF14">
    <property type="entry name" value="ANK_REP_REGION DOMAIN-CONTAINING PROTEIN"/>
    <property type="match status" value="1"/>
</dbReference>
<evidence type="ECO:0000256" key="2">
    <source>
        <dbReference type="ARBA" id="ARBA00023043"/>
    </source>
</evidence>
<evidence type="ECO:0000313" key="5">
    <source>
        <dbReference type="EMBL" id="KAK4179108.1"/>
    </source>
</evidence>
<sequence>MPEPSTLTVRQQQSWGESPWTARRSQSPTGLHYHNPKPIPEPFVRMGWQPKTRVPRQHSCREIIKPSRGNTVPTPSIWLHTPRCRCTQEKVAREWQDEALANTITTLSTTYRARLKLEAEIFISPPKSRKKPSHKRSRSSALLARLLSSLSPSTLGGKQSHHPNIISIQHLADLCNGCSELDASKVITYLHDHKIPINAPNHLGFTPLICALRSPWAKTLPRSHLAFVKFLLESGANPNLPSTGPSDPSTPLSVACSLNSLPSEQTEAILKLLLDRGAAVDLPIPTLGSTGGKTSRQAALHIATLCSNLTALSFLLGYGKANPNPLPCNENGPPVSPLHLAAHTDTVCASVLLKHGASPLARDQQGKTPLHWAAEHGHDVGLVELLMGCMKEDEKAEVVGDVLGKVVKHLENGHGRRGHVAIVGALLRNGSLREGRRMSRNIRQRLERLDEEWGWGPVFERMIHECLLATTETSARNSLSSGLSGETAVAIEEVKKGEEVVVVREAEGVATPN</sequence>
<organism evidence="5 6">
    <name type="scientific">Triangularia setosa</name>
    <dbReference type="NCBI Taxonomy" id="2587417"/>
    <lineage>
        <taxon>Eukaryota</taxon>
        <taxon>Fungi</taxon>
        <taxon>Dikarya</taxon>
        <taxon>Ascomycota</taxon>
        <taxon>Pezizomycotina</taxon>
        <taxon>Sordariomycetes</taxon>
        <taxon>Sordariomycetidae</taxon>
        <taxon>Sordariales</taxon>
        <taxon>Podosporaceae</taxon>
        <taxon>Triangularia</taxon>
    </lineage>
</organism>
<dbReference type="PROSITE" id="PS50297">
    <property type="entry name" value="ANK_REP_REGION"/>
    <property type="match status" value="1"/>
</dbReference>
<dbReference type="AlphaFoldDB" id="A0AAN7A9J0"/>
<reference evidence="5" key="2">
    <citation type="submission" date="2023-05" db="EMBL/GenBank/DDBJ databases">
        <authorList>
            <consortium name="Lawrence Berkeley National Laboratory"/>
            <person name="Steindorff A."/>
            <person name="Hensen N."/>
            <person name="Bonometti L."/>
            <person name="Westerberg I."/>
            <person name="Brannstrom I.O."/>
            <person name="Guillou S."/>
            <person name="Cros-Aarteil S."/>
            <person name="Calhoun S."/>
            <person name="Haridas S."/>
            <person name="Kuo A."/>
            <person name="Mondo S."/>
            <person name="Pangilinan J."/>
            <person name="Riley R."/>
            <person name="Labutti K."/>
            <person name="Andreopoulos B."/>
            <person name="Lipzen A."/>
            <person name="Chen C."/>
            <person name="Yanf M."/>
            <person name="Daum C."/>
            <person name="Ng V."/>
            <person name="Clum A."/>
            <person name="Ohm R."/>
            <person name="Martin F."/>
            <person name="Silar P."/>
            <person name="Natvig D."/>
            <person name="Lalanne C."/>
            <person name="Gautier V."/>
            <person name="Ament-Velasquez S.L."/>
            <person name="Kruys A."/>
            <person name="Hutchinson M.I."/>
            <person name="Powell A.J."/>
            <person name="Barry K."/>
            <person name="Miller A.N."/>
            <person name="Grigoriev I.V."/>
            <person name="Debuchy R."/>
            <person name="Gladieux P."/>
            <person name="Thoren M.H."/>
            <person name="Johannesson H."/>
        </authorList>
    </citation>
    <scope>NUCLEOTIDE SEQUENCE</scope>
    <source>
        <strain evidence="5">CBS 892.96</strain>
    </source>
</reference>
<protein>
    <submittedName>
        <fullName evidence="5">Ankyrin repeat-containing domain protein</fullName>
    </submittedName>
</protein>
<dbReference type="Pfam" id="PF12796">
    <property type="entry name" value="Ank_2"/>
    <property type="match status" value="2"/>
</dbReference>
<dbReference type="InterPro" id="IPR036770">
    <property type="entry name" value="Ankyrin_rpt-contain_sf"/>
</dbReference>
<feature type="compositionally biased region" description="Polar residues" evidence="4">
    <location>
        <begin position="1"/>
        <end position="16"/>
    </location>
</feature>
<dbReference type="EMBL" id="MU866123">
    <property type="protein sequence ID" value="KAK4179108.1"/>
    <property type="molecule type" value="Genomic_DNA"/>
</dbReference>
<keyword evidence="1" id="KW-0677">Repeat</keyword>
<dbReference type="SMART" id="SM00248">
    <property type="entry name" value="ANK"/>
    <property type="match status" value="5"/>
</dbReference>
<keyword evidence="6" id="KW-1185">Reference proteome</keyword>
<dbReference type="Gene3D" id="1.25.40.20">
    <property type="entry name" value="Ankyrin repeat-containing domain"/>
    <property type="match status" value="2"/>
</dbReference>